<reference evidence="3" key="1">
    <citation type="submission" date="2020-06" db="EMBL/GenBank/DDBJ databases">
        <title>Nostoc edaphicum CCNP1411 genome.</title>
        <authorList>
            <person name="Fidor A."/>
            <person name="Grabski M."/>
            <person name="Gawor J."/>
            <person name="Gromadka R."/>
            <person name="Wegrzyn G."/>
            <person name="Mazur-Marzec H."/>
        </authorList>
    </citation>
    <scope>NUCLEOTIDE SEQUENCE [LARGE SCALE GENOMIC DNA]</scope>
    <source>
        <strain evidence="3">CCNP1411</strain>
    </source>
</reference>
<dbReference type="AlphaFoldDB" id="A0A7D7LC70"/>
<dbReference type="RefSeq" id="WP_181927679.1">
    <property type="nucleotide sequence ID" value="NZ_CP054698.1"/>
</dbReference>
<dbReference type="Gene3D" id="3.90.550.10">
    <property type="entry name" value="Spore Coat Polysaccharide Biosynthesis Protein SpsA, Chain A"/>
    <property type="match status" value="1"/>
</dbReference>
<feature type="domain" description="Glycosyltransferase 2-like" evidence="1">
    <location>
        <begin position="7"/>
        <end position="159"/>
    </location>
</feature>
<keyword evidence="3" id="KW-1185">Reference proteome</keyword>
<keyword evidence="2" id="KW-0808">Transferase</keyword>
<gene>
    <name evidence="2" type="ORF">HUN01_20100</name>
</gene>
<organism evidence="2 3">
    <name type="scientific">Nostoc edaphicum CCNP1411</name>
    <dbReference type="NCBI Taxonomy" id="1472755"/>
    <lineage>
        <taxon>Bacteria</taxon>
        <taxon>Bacillati</taxon>
        <taxon>Cyanobacteriota</taxon>
        <taxon>Cyanophyceae</taxon>
        <taxon>Nostocales</taxon>
        <taxon>Nostocaceae</taxon>
        <taxon>Nostoc</taxon>
    </lineage>
</organism>
<dbReference type="GO" id="GO:0016740">
    <property type="term" value="F:transferase activity"/>
    <property type="evidence" value="ECO:0007669"/>
    <property type="project" value="UniProtKB-KW"/>
</dbReference>
<dbReference type="SUPFAM" id="SSF53448">
    <property type="entry name" value="Nucleotide-diphospho-sugar transferases"/>
    <property type="match status" value="1"/>
</dbReference>
<name>A0A7D7LC70_9NOSO</name>
<sequence>MTQPLFSVIICSHNPRHNYIVRVIDALKSQTLSKELWELLLVDNSSEKFLSEEIDLSWHPKSYCIREEQLGLTPARLRGIKEAVAENLVFVDDDNVLDLNYLEVALGISKDYPFIGAWGGQIRPEFEVQPPKWTKPYWEMLAIREFNQDKWSNLVNQYKITPCGAGLCIRKFVAEKYSKLVLNNPQRATMDRKGKILTSCGDSDLAFTACDMGLYMGQFTALKMTHLIPAFRLQLDYLERLVEGIGYSVTILNSIRGKLPTKTSWQRKLFQNSVRWWLTPNKQRLHDAYIRGLDMALKELTSESSSTNISENRK</sequence>
<evidence type="ECO:0000313" key="2">
    <source>
        <dbReference type="EMBL" id="QMS89773.1"/>
    </source>
</evidence>
<dbReference type="InterPro" id="IPR001173">
    <property type="entry name" value="Glyco_trans_2-like"/>
</dbReference>
<dbReference type="PANTHER" id="PTHR22916">
    <property type="entry name" value="GLYCOSYLTRANSFERASE"/>
    <property type="match status" value="1"/>
</dbReference>
<dbReference type="InterPro" id="IPR029044">
    <property type="entry name" value="Nucleotide-diphossugar_trans"/>
</dbReference>
<evidence type="ECO:0000259" key="1">
    <source>
        <dbReference type="Pfam" id="PF00535"/>
    </source>
</evidence>
<dbReference type="CDD" id="cd00761">
    <property type="entry name" value="Glyco_tranf_GTA_type"/>
    <property type="match status" value="1"/>
</dbReference>
<evidence type="ECO:0000313" key="3">
    <source>
        <dbReference type="Proteomes" id="UP000514713"/>
    </source>
</evidence>
<dbReference type="EMBL" id="CP054698">
    <property type="protein sequence ID" value="QMS89773.1"/>
    <property type="molecule type" value="Genomic_DNA"/>
</dbReference>
<proteinExistence type="predicted"/>
<dbReference type="Proteomes" id="UP000514713">
    <property type="component" value="Chromosome"/>
</dbReference>
<protein>
    <submittedName>
        <fullName evidence="2">Glycosyltransferase family 2 protein</fullName>
    </submittedName>
</protein>
<dbReference type="Pfam" id="PF00535">
    <property type="entry name" value="Glycos_transf_2"/>
    <property type="match status" value="1"/>
</dbReference>
<dbReference type="KEGG" id="ned:HUN01_20100"/>
<accession>A0A7D7LC70</accession>